<keyword evidence="4" id="KW-0645">Protease</keyword>
<dbReference type="Pfam" id="PF09940">
    <property type="entry name" value="DUF2172"/>
    <property type="match status" value="1"/>
</dbReference>
<dbReference type="PATRIC" id="fig|886738.10.peg.2144"/>
<dbReference type="InterPro" id="IPR032610">
    <property type="entry name" value="DUF2172"/>
</dbReference>
<reference evidence="4" key="1">
    <citation type="journal article" date="2011" name="PLoS ONE">
        <title>Genome of a low-salinity ammonia-oxidizing archaeon determined by single-cell and metagenomic analysis.</title>
        <authorList>
            <person name="Blainey P.C."/>
            <person name="Mosier A.C."/>
            <person name="Potanina A."/>
            <person name="Francis C.A."/>
            <person name="Quake S.R."/>
        </authorList>
    </citation>
    <scope>NUCLEOTIDE SEQUENCE [LARGE SCALE GENOMIC DNA]</scope>
    <source>
        <strain evidence="4">SFB1</strain>
    </source>
</reference>
<evidence type="ECO:0000259" key="3">
    <source>
        <dbReference type="Pfam" id="PF16254"/>
    </source>
</evidence>
<keyword evidence="4" id="KW-0378">Hydrolase</keyword>
<accession>F3KMX2</accession>
<name>F3KMX2_9ARCH</name>
<dbReference type="InterPro" id="IPR012353">
    <property type="entry name" value="UCP015244"/>
</dbReference>
<dbReference type="Gene3D" id="3.50.30.90">
    <property type="match status" value="1"/>
</dbReference>
<evidence type="ECO:0000259" key="1">
    <source>
        <dbReference type="Pfam" id="PF09940"/>
    </source>
</evidence>
<dbReference type="InterPro" id="IPR036388">
    <property type="entry name" value="WH-like_DNA-bd_sf"/>
</dbReference>
<dbReference type="SUPFAM" id="SSF53187">
    <property type="entry name" value="Zn-dependent exopeptidases"/>
    <property type="match status" value="1"/>
</dbReference>
<dbReference type="InterPro" id="IPR032589">
    <property type="entry name" value="DUF4910"/>
</dbReference>
<dbReference type="EMBL" id="AEGP01000066">
    <property type="protein sequence ID" value="EGG41205.1"/>
    <property type="molecule type" value="Genomic_DNA"/>
</dbReference>
<dbReference type="Gene3D" id="1.10.10.10">
    <property type="entry name" value="Winged helix-like DNA-binding domain superfamily/Winged helix DNA-binding domain"/>
    <property type="match status" value="1"/>
</dbReference>
<comment type="caution">
    <text evidence="4">The sequence shown here is derived from an EMBL/GenBank/DDBJ whole genome shotgun (WGS) entry which is preliminary data.</text>
</comment>
<dbReference type="STRING" id="886738.Nlim_2014"/>
<feature type="domain" description="DUF2172" evidence="1">
    <location>
        <begin position="71"/>
        <end position="162"/>
    </location>
</feature>
<organism evidence="4">
    <name type="scientific">Candidatus Nitrosarchaeum limnium SFB1</name>
    <dbReference type="NCBI Taxonomy" id="886738"/>
    <lineage>
        <taxon>Archaea</taxon>
        <taxon>Nitrososphaerota</taxon>
        <taxon>Nitrososphaeria</taxon>
        <taxon>Nitrosopumilales</taxon>
        <taxon>Nitrosopumilaceae</taxon>
        <taxon>Nitrosarchaeum</taxon>
    </lineage>
</organism>
<dbReference type="InterPro" id="IPR032622">
    <property type="entry name" value="UCP01524_HTH"/>
</dbReference>
<feature type="domain" description="UCP01524 winged helix-turn-helix" evidence="2">
    <location>
        <begin position="387"/>
        <end position="465"/>
    </location>
</feature>
<sequence length="469" mass="54078">MDSNDFKILEKKSTKIGEEMLQLMEELFPICRSITGNGVRQTLEIIKKYVCLETHEIPSGTKVYDWIIPKEWNIQDAYIIDPNGRKIIDFKKSNLHVLNYSTPINQKMPLSELKKHIHTIPEKPNLVPYVTSYYSENWGFCMSHNQFLELEEGEYNVVIDSKLDNGHLTYGEYMIPGKSKNEILLSCYVCHPSMCNDNLSGVVLLTMLAKYMQNFQNNYSIRFLFIPETIGAITWLHINESHISKIKHGLIATCLGDSGSLTYKRTRNGNEEIDKTVENILKKTGTKFRVLDFFPWGSDERQFCSPGFNLPVGSLFRSIYGSNEFPEYHTSGDNLNFMNVKSLTESFITYLLILFELENNFHLQLQNNKSDISKNFKNQSENKISDKYLNLNPKCEPQLGKRGIYHKIGGQESTMKQRKIEFAIFWILNLSDGNNTIQDIAKRSGISLEDLQTSIKILINSKLLQKIEK</sequence>
<dbReference type="PIRSF" id="PIRSF015244">
    <property type="entry name" value="UCP015244"/>
    <property type="match status" value="1"/>
</dbReference>
<keyword evidence="4" id="KW-0031">Aminopeptidase</keyword>
<gene>
    <name evidence="4" type="ORF">Nlim_2014</name>
</gene>
<dbReference type="AlphaFoldDB" id="F3KMX2"/>
<protein>
    <submittedName>
        <fullName evidence="4">Aminopeptidase domain-containing protein</fullName>
    </submittedName>
</protein>
<dbReference type="HOGENOM" id="CLU_052015_0_0_2"/>
<feature type="domain" description="DUF4910" evidence="3">
    <location>
        <begin position="22"/>
        <end position="360"/>
    </location>
</feature>
<proteinExistence type="predicted"/>
<evidence type="ECO:0000259" key="2">
    <source>
        <dbReference type="Pfam" id="PF16221"/>
    </source>
</evidence>
<evidence type="ECO:0000313" key="4">
    <source>
        <dbReference type="EMBL" id="EGG41205.1"/>
    </source>
</evidence>
<dbReference type="Pfam" id="PF16221">
    <property type="entry name" value="HTH_47"/>
    <property type="match status" value="1"/>
</dbReference>
<dbReference type="Proteomes" id="UP000004348">
    <property type="component" value="Chromosome"/>
</dbReference>
<dbReference type="GO" id="GO:0004177">
    <property type="term" value="F:aminopeptidase activity"/>
    <property type="evidence" value="ECO:0007669"/>
    <property type="project" value="UniProtKB-KW"/>
</dbReference>
<dbReference type="Pfam" id="PF16254">
    <property type="entry name" value="DUF4910"/>
    <property type="match status" value="1"/>
</dbReference>
<dbReference type="Gene3D" id="3.40.630.10">
    <property type="entry name" value="Zn peptidases"/>
    <property type="match status" value="1"/>
</dbReference>